<dbReference type="InterPro" id="IPR002241">
    <property type="entry name" value="Glyco_hydro_27"/>
</dbReference>
<feature type="signal peptide" evidence="6">
    <location>
        <begin position="1"/>
        <end position="22"/>
    </location>
</feature>
<dbReference type="PANTHER" id="PTHR11452">
    <property type="entry name" value="ALPHA-GALACTOSIDASE/ALPHA-N-ACETYLGALACTOSAMINIDASE"/>
    <property type="match status" value="1"/>
</dbReference>
<dbReference type="PRINTS" id="PR00740">
    <property type="entry name" value="GLHYDRLASE27"/>
</dbReference>
<comment type="caution">
    <text evidence="8">The sequence shown here is derived from an EMBL/GenBank/DDBJ whole genome shotgun (WGS) entry which is preliminary data.</text>
</comment>
<name>A0A939GF54_9BACT</name>
<dbReference type="InterPro" id="IPR041233">
    <property type="entry name" value="Melibiase_C"/>
</dbReference>
<proteinExistence type="inferred from homology"/>
<evidence type="ECO:0000313" key="8">
    <source>
        <dbReference type="EMBL" id="MBO0936658.1"/>
    </source>
</evidence>
<dbReference type="Gene3D" id="3.20.20.70">
    <property type="entry name" value="Aldolase class I"/>
    <property type="match status" value="1"/>
</dbReference>
<feature type="domain" description="Alpha galactosidase C-terminal" evidence="7">
    <location>
        <begin position="391"/>
        <end position="467"/>
    </location>
</feature>
<protein>
    <recommendedName>
        <fullName evidence="5">Alpha-galactosidase</fullName>
        <ecNumber evidence="5">3.2.1.22</ecNumber>
    </recommendedName>
    <alternativeName>
        <fullName evidence="5">Melibiase</fullName>
    </alternativeName>
</protein>
<dbReference type="CDD" id="cd14792">
    <property type="entry name" value="GH27"/>
    <property type="match status" value="1"/>
</dbReference>
<dbReference type="PANTHER" id="PTHR11452:SF42">
    <property type="entry name" value="ALPHA-GALACTOSIDASE"/>
    <property type="match status" value="1"/>
</dbReference>
<dbReference type="Pfam" id="PF17801">
    <property type="entry name" value="Melibiase_C"/>
    <property type="match status" value="1"/>
</dbReference>
<comment type="catalytic activity">
    <reaction evidence="5">
        <text>Hydrolysis of terminal, non-reducing alpha-D-galactose residues in alpha-D-galactosides, including galactose oligosaccharides, galactomannans and galactolipids.</text>
        <dbReference type="EC" id="3.2.1.22"/>
    </reaction>
</comment>
<gene>
    <name evidence="8" type="ORF">J2I47_08895</name>
</gene>
<dbReference type="EC" id="3.2.1.22" evidence="5"/>
<keyword evidence="9" id="KW-1185">Reference proteome</keyword>
<evidence type="ECO:0000256" key="4">
    <source>
        <dbReference type="ARBA" id="ARBA00023295"/>
    </source>
</evidence>
<organism evidence="8 9">
    <name type="scientific">Fibrella rubiginis</name>
    <dbReference type="NCBI Taxonomy" id="2817060"/>
    <lineage>
        <taxon>Bacteria</taxon>
        <taxon>Pseudomonadati</taxon>
        <taxon>Bacteroidota</taxon>
        <taxon>Cytophagia</taxon>
        <taxon>Cytophagales</taxon>
        <taxon>Spirosomataceae</taxon>
        <taxon>Fibrella</taxon>
    </lineage>
</organism>
<keyword evidence="5" id="KW-1015">Disulfide bond</keyword>
<comment type="similarity">
    <text evidence="1 5">Belongs to the glycosyl hydrolase 27 family.</text>
</comment>
<evidence type="ECO:0000256" key="3">
    <source>
        <dbReference type="ARBA" id="ARBA00022801"/>
    </source>
</evidence>
<sequence>MKKQLLDIGKIGLLLGTLVQLAACTSKQADVPTQTAADTLPPLDRSVALKPPMGWNSWDCFGWTVNEAQVRANAEYLAKNLKKLGYEYVIIDQCWYANAKDSDFEAFVHETISTKPNYTIDQYGILQPDTVKFPSARGGKGFKPLADYVHSLGLKFGLHQLRGIPWKASADNRKIKGTDLLCASISQPDSGCVWYDGFYGVDMKKPGAQTYYNSVFKQYADWGVDYVKVDDVVNVPELEGISRAVRSSGRPMVLSVVPDNLPLDVVKKNAHMARTGNDFWDVWEMLKKGFPVASKVVKDAEPGYWPDLDMLPVGKIGIGLSYKGPDPRISNFNKDELHTLLTLWYMSRMPLMFGGHLPETDPLTLQLVSNEEALSANRNSLHNRQIKFKNAMIIWTADVAESPDKYLAFFNQWESKEPVSPRVTWKQLGLPGNQYKVRDLWAKKELGTFSDGFTYPISAHGAGLYRIHQ</sequence>
<dbReference type="AlphaFoldDB" id="A0A939GF54"/>
<reference evidence="8" key="1">
    <citation type="submission" date="2021-03" db="EMBL/GenBank/DDBJ databases">
        <title>Fibrella sp. HMF5335 genome sequencing and assembly.</title>
        <authorList>
            <person name="Kang H."/>
            <person name="Kim H."/>
            <person name="Bae S."/>
            <person name="Joh K."/>
        </authorList>
    </citation>
    <scope>NUCLEOTIDE SEQUENCE</scope>
    <source>
        <strain evidence="8">HMF5335</strain>
    </source>
</reference>
<evidence type="ECO:0000256" key="6">
    <source>
        <dbReference type="SAM" id="SignalP"/>
    </source>
</evidence>
<dbReference type="EMBL" id="JAFMYV010000003">
    <property type="protein sequence ID" value="MBO0936658.1"/>
    <property type="molecule type" value="Genomic_DNA"/>
</dbReference>
<accession>A0A939GF54</accession>
<dbReference type="InterPro" id="IPR013785">
    <property type="entry name" value="Aldolase_TIM"/>
</dbReference>
<evidence type="ECO:0000313" key="9">
    <source>
        <dbReference type="Proteomes" id="UP000664034"/>
    </source>
</evidence>
<keyword evidence="4 5" id="KW-0326">Glycosidase</keyword>
<keyword evidence="2 6" id="KW-0732">Signal</keyword>
<dbReference type="InterPro" id="IPR013780">
    <property type="entry name" value="Glyco_hydro_b"/>
</dbReference>
<dbReference type="SUPFAM" id="SSF51445">
    <property type="entry name" value="(Trans)glycosidases"/>
    <property type="match status" value="1"/>
</dbReference>
<dbReference type="SUPFAM" id="SSF51011">
    <property type="entry name" value="Glycosyl hydrolase domain"/>
    <property type="match status" value="1"/>
</dbReference>
<keyword evidence="3 5" id="KW-0378">Hydrolase</keyword>
<dbReference type="Gene3D" id="2.60.40.1180">
    <property type="entry name" value="Golgi alpha-mannosidase II"/>
    <property type="match status" value="1"/>
</dbReference>
<feature type="chain" id="PRO_5037705023" description="Alpha-galactosidase" evidence="6">
    <location>
        <begin position="23"/>
        <end position="469"/>
    </location>
</feature>
<evidence type="ECO:0000259" key="7">
    <source>
        <dbReference type="Pfam" id="PF17801"/>
    </source>
</evidence>
<evidence type="ECO:0000256" key="2">
    <source>
        <dbReference type="ARBA" id="ARBA00022729"/>
    </source>
</evidence>
<dbReference type="InterPro" id="IPR017853">
    <property type="entry name" value="GH"/>
</dbReference>
<dbReference type="Pfam" id="PF16499">
    <property type="entry name" value="Melibiase_2"/>
    <property type="match status" value="2"/>
</dbReference>
<dbReference type="Proteomes" id="UP000664034">
    <property type="component" value="Unassembled WGS sequence"/>
</dbReference>
<dbReference type="GO" id="GO:0005975">
    <property type="term" value="P:carbohydrate metabolic process"/>
    <property type="evidence" value="ECO:0007669"/>
    <property type="project" value="InterPro"/>
</dbReference>
<dbReference type="RefSeq" id="WP_207364205.1">
    <property type="nucleotide sequence ID" value="NZ_JAFMYV010000003.1"/>
</dbReference>
<evidence type="ECO:0000256" key="5">
    <source>
        <dbReference type="RuleBase" id="RU361168"/>
    </source>
</evidence>
<evidence type="ECO:0000256" key="1">
    <source>
        <dbReference type="ARBA" id="ARBA00009743"/>
    </source>
</evidence>
<dbReference type="GO" id="GO:0004557">
    <property type="term" value="F:alpha-galactosidase activity"/>
    <property type="evidence" value="ECO:0007669"/>
    <property type="project" value="UniProtKB-EC"/>
</dbReference>